<evidence type="ECO:0000256" key="2">
    <source>
        <dbReference type="ARBA" id="ARBA00023043"/>
    </source>
</evidence>
<dbReference type="Pfam" id="PF12796">
    <property type="entry name" value="Ank_2"/>
    <property type="match status" value="1"/>
</dbReference>
<feature type="repeat" description="ANK" evidence="3">
    <location>
        <begin position="247"/>
        <end position="279"/>
    </location>
</feature>
<gene>
    <name evidence="4" type="ORF">EQG63_06625</name>
</gene>
<reference evidence="5" key="1">
    <citation type="submission" date="2019-01" db="EMBL/GenBank/DDBJ databases">
        <title>Cytophagaceae bacterium strain CAR-16.</title>
        <authorList>
            <person name="Chen W.-M."/>
        </authorList>
    </citation>
    <scope>NUCLEOTIDE SEQUENCE [LARGE SCALE GENOMIC DNA]</scope>
    <source>
        <strain evidence="5">LLJ-11</strain>
    </source>
</reference>
<protein>
    <submittedName>
        <fullName evidence="4">Uncharacterized protein</fullName>
    </submittedName>
</protein>
<evidence type="ECO:0000256" key="1">
    <source>
        <dbReference type="ARBA" id="ARBA00022737"/>
    </source>
</evidence>
<sequence length="306" mass="35121">MKITLKYNTVLIDHKNSSIVFDNELQNAVKKLNESKSEIHQWIEEDLENAIIINSKIEFKVDIDNNSVYCVITYSLEESISEIELEKLIESTSDQLIDGYGEKDWEIKYGNNYITLEIDHHTQNVYPFEIKQIESKKNELKAGIIPNNYAKKIEKAVETGKIEIVQKYLKEGGDIDYVGKWEQTLLMKAIQSNQEEIALLLIHNGADINKVDDENNTALFKTAFYGLTKTAQILIEKGANVNALCRNGWTTLMMASNRKQFNLVKLLVENGADIFIEDDYGHTALDTTDREIFVYLKELKSKLEVK</sequence>
<feature type="repeat" description="ANK" evidence="3">
    <location>
        <begin position="214"/>
        <end position="246"/>
    </location>
</feature>
<evidence type="ECO:0000313" key="4">
    <source>
        <dbReference type="EMBL" id="RXR19114.1"/>
    </source>
</evidence>
<keyword evidence="5" id="KW-1185">Reference proteome</keyword>
<dbReference type="Proteomes" id="UP000290283">
    <property type="component" value="Unassembled WGS sequence"/>
</dbReference>
<dbReference type="InterPro" id="IPR002110">
    <property type="entry name" value="Ankyrin_rpt"/>
</dbReference>
<dbReference type="EMBL" id="SBKO01000002">
    <property type="protein sequence ID" value="RXR19114.1"/>
    <property type="molecule type" value="Genomic_DNA"/>
</dbReference>
<evidence type="ECO:0000313" key="5">
    <source>
        <dbReference type="Proteomes" id="UP000290283"/>
    </source>
</evidence>
<keyword evidence="2 3" id="KW-0040">ANK repeat</keyword>
<dbReference type="PROSITE" id="PS50297">
    <property type="entry name" value="ANK_REP_REGION"/>
    <property type="match status" value="1"/>
</dbReference>
<dbReference type="InterPro" id="IPR036770">
    <property type="entry name" value="Ankyrin_rpt-contain_sf"/>
</dbReference>
<dbReference type="AlphaFoldDB" id="A0A4Q1K2T3"/>
<dbReference type="PROSITE" id="PS50088">
    <property type="entry name" value="ANK_REPEAT"/>
    <property type="match status" value="3"/>
</dbReference>
<keyword evidence="1" id="KW-0677">Repeat</keyword>
<dbReference type="RefSeq" id="WP_129435572.1">
    <property type="nucleotide sequence ID" value="NZ_SBKO01000002.1"/>
</dbReference>
<dbReference type="PANTHER" id="PTHR24171">
    <property type="entry name" value="ANKYRIN REPEAT DOMAIN-CONTAINING PROTEIN 39-RELATED"/>
    <property type="match status" value="1"/>
</dbReference>
<comment type="caution">
    <text evidence="4">The sequence shown here is derived from an EMBL/GenBank/DDBJ whole genome shotgun (WGS) entry which is preliminary data.</text>
</comment>
<dbReference type="OrthoDB" id="407974at2"/>
<dbReference type="Gene3D" id="1.25.40.20">
    <property type="entry name" value="Ankyrin repeat-containing domain"/>
    <property type="match status" value="1"/>
</dbReference>
<proteinExistence type="predicted"/>
<dbReference type="PANTHER" id="PTHR24171:SF9">
    <property type="entry name" value="ANKYRIN REPEAT DOMAIN-CONTAINING PROTEIN 39"/>
    <property type="match status" value="1"/>
</dbReference>
<dbReference type="SUPFAM" id="SSF48403">
    <property type="entry name" value="Ankyrin repeat"/>
    <property type="match status" value="1"/>
</dbReference>
<feature type="repeat" description="ANK" evidence="3">
    <location>
        <begin position="181"/>
        <end position="213"/>
    </location>
</feature>
<organism evidence="4 5">
    <name type="scientific">Flavobacterium amnicola</name>
    <dbReference type="NCBI Taxonomy" id="2506422"/>
    <lineage>
        <taxon>Bacteria</taxon>
        <taxon>Pseudomonadati</taxon>
        <taxon>Bacteroidota</taxon>
        <taxon>Flavobacteriia</taxon>
        <taxon>Flavobacteriales</taxon>
        <taxon>Flavobacteriaceae</taxon>
        <taxon>Flavobacterium</taxon>
    </lineage>
</organism>
<accession>A0A4Q1K2T3</accession>
<dbReference type="SMART" id="SM00248">
    <property type="entry name" value="ANK"/>
    <property type="match status" value="3"/>
</dbReference>
<name>A0A4Q1K2T3_9FLAO</name>
<evidence type="ECO:0000256" key="3">
    <source>
        <dbReference type="PROSITE-ProRule" id="PRU00023"/>
    </source>
</evidence>